<dbReference type="GO" id="GO:0005634">
    <property type="term" value="C:nucleus"/>
    <property type="evidence" value="ECO:0007669"/>
    <property type="project" value="TreeGrafter"/>
</dbReference>
<dbReference type="InterPro" id="IPR051430">
    <property type="entry name" value="Fungal_TF_Env_Response"/>
</dbReference>
<gene>
    <name evidence="9" type="ORF">C8F04DRAFT_389011</name>
</gene>
<dbReference type="PANTHER" id="PTHR31944:SF131">
    <property type="entry name" value="HEME-RESPONSIVE ZINC FINGER TRANSCRIPTION FACTOR HAP1"/>
    <property type="match status" value="1"/>
</dbReference>
<keyword evidence="4" id="KW-0238">DNA-binding</keyword>
<dbReference type="PROSITE" id="PS50048">
    <property type="entry name" value="ZN2_CY6_FUNGAL_2"/>
    <property type="match status" value="2"/>
</dbReference>
<dbReference type="CDD" id="cd00067">
    <property type="entry name" value="GAL4"/>
    <property type="match status" value="2"/>
</dbReference>
<dbReference type="Pfam" id="PF00172">
    <property type="entry name" value="Zn_clus"/>
    <property type="match status" value="2"/>
</dbReference>
<keyword evidence="3" id="KW-0805">Transcription regulation</keyword>
<evidence type="ECO:0000256" key="7">
    <source>
        <dbReference type="SAM" id="MobiDB-lite"/>
    </source>
</evidence>
<feature type="region of interest" description="Disordered" evidence="7">
    <location>
        <begin position="86"/>
        <end position="126"/>
    </location>
</feature>
<protein>
    <recommendedName>
        <fullName evidence="8">Zn(2)-C6 fungal-type domain-containing protein</fullName>
    </recommendedName>
</protein>
<evidence type="ECO:0000256" key="5">
    <source>
        <dbReference type="ARBA" id="ARBA00023163"/>
    </source>
</evidence>
<evidence type="ECO:0000256" key="6">
    <source>
        <dbReference type="ARBA" id="ARBA00023242"/>
    </source>
</evidence>
<dbReference type="Gene3D" id="4.10.240.10">
    <property type="entry name" value="Zn(2)-C6 fungal-type DNA-binding domain"/>
    <property type="match status" value="2"/>
</dbReference>
<feature type="region of interest" description="Disordered" evidence="7">
    <location>
        <begin position="533"/>
        <end position="556"/>
    </location>
</feature>
<feature type="domain" description="Zn(2)-C6 fungal-type" evidence="8">
    <location>
        <begin position="58"/>
        <end position="89"/>
    </location>
</feature>
<evidence type="ECO:0000259" key="8">
    <source>
        <dbReference type="PROSITE" id="PS50048"/>
    </source>
</evidence>
<dbReference type="InterPro" id="IPR001138">
    <property type="entry name" value="Zn2Cys6_DnaBD"/>
</dbReference>
<feature type="compositionally biased region" description="Polar residues" evidence="7">
    <location>
        <begin position="100"/>
        <end position="125"/>
    </location>
</feature>
<name>A0AAD6T395_9AGAR</name>
<evidence type="ECO:0000313" key="9">
    <source>
        <dbReference type="EMBL" id="KAJ7038021.1"/>
    </source>
</evidence>
<proteinExistence type="predicted"/>
<dbReference type="Proteomes" id="UP001218188">
    <property type="component" value="Unassembled WGS sequence"/>
</dbReference>
<organism evidence="9 10">
    <name type="scientific">Mycena alexandri</name>
    <dbReference type="NCBI Taxonomy" id="1745969"/>
    <lineage>
        <taxon>Eukaryota</taxon>
        <taxon>Fungi</taxon>
        <taxon>Dikarya</taxon>
        <taxon>Basidiomycota</taxon>
        <taxon>Agaricomycotina</taxon>
        <taxon>Agaricomycetes</taxon>
        <taxon>Agaricomycetidae</taxon>
        <taxon>Agaricales</taxon>
        <taxon>Marasmiineae</taxon>
        <taxon>Mycenaceae</taxon>
        <taxon>Mycena</taxon>
    </lineage>
</organism>
<feature type="domain" description="Zn(2)-C6 fungal-type" evidence="8">
    <location>
        <begin position="9"/>
        <end position="40"/>
    </location>
</feature>
<evidence type="ECO:0000256" key="4">
    <source>
        <dbReference type="ARBA" id="ARBA00023125"/>
    </source>
</evidence>
<dbReference type="GO" id="GO:0000978">
    <property type="term" value="F:RNA polymerase II cis-regulatory region sequence-specific DNA binding"/>
    <property type="evidence" value="ECO:0007669"/>
    <property type="project" value="TreeGrafter"/>
</dbReference>
<dbReference type="SMART" id="SM00066">
    <property type="entry name" value="GAL4"/>
    <property type="match status" value="2"/>
</dbReference>
<dbReference type="InterPro" id="IPR036864">
    <property type="entry name" value="Zn2-C6_fun-type_DNA-bd_sf"/>
</dbReference>
<reference evidence="9" key="1">
    <citation type="submission" date="2023-03" db="EMBL/GenBank/DDBJ databases">
        <title>Massive genome expansion in bonnet fungi (Mycena s.s.) driven by repeated elements and novel gene families across ecological guilds.</title>
        <authorList>
            <consortium name="Lawrence Berkeley National Laboratory"/>
            <person name="Harder C.B."/>
            <person name="Miyauchi S."/>
            <person name="Viragh M."/>
            <person name="Kuo A."/>
            <person name="Thoen E."/>
            <person name="Andreopoulos B."/>
            <person name="Lu D."/>
            <person name="Skrede I."/>
            <person name="Drula E."/>
            <person name="Henrissat B."/>
            <person name="Morin E."/>
            <person name="Kohler A."/>
            <person name="Barry K."/>
            <person name="LaButti K."/>
            <person name="Morin E."/>
            <person name="Salamov A."/>
            <person name="Lipzen A."/>
            <person name="Mereny Z."/>
            <person name="Hegedus B."/>
            <person name="Baldrian P."/>
            <person name="Stursova M."/>
            <person name="Weitz H."/>
            <person name="Taylor A."/>
            <person name="Grigoriev I.V."/>
            <person name="Nagy L.G."/>
            <person name="Martin F."/>
            <person name="Kauserud H."/>
        </authorList>
    </citation>
    <scope>NUCLEOTIDE SEQUENCE</scope>
    <source>
        <strain evidence="9">CBHHK200</strain>
    </source>
</reference>
<evidence type="ECO:0000256" key="3">
    <source>
        <dbReference type="ARBA" id="ARBA00023015"/>
    </source>
</evidence>
<dbReference type="SUPFAM" id="SSF57701">
    <property type="entry name" value="Zn2/Cys6 DNA-binding domain"/>
    <property type="match status" value="2"/>
</dbReference>
<evidence type="ECO:0000256" key="2">
    <source>
        <dbReference type="ARBA" id="ARBA00022833"/>
    </source>
</evidence>
<keyword evidence="2" id="KW-0862">Zinc</keyword>
<dbReference type="GO" id="GO:0001228">
    <property type="term" value="F:DNA-binding transcription activator activity, RNA polymerase II-specific"/>
    <property type="evidence" value="ECO:0007669"/>
    <property type="project" value="TreeGrafter"/>
</dbReference>
<comment type="caution">
    <text evidence="9">The sequence shown here is derived from an EMBL/GenBank/DDBJ whole genome shotgun (WGS) entry which is preliminary data.</text>
</comment>
<sequence>MTKHKSKPSCKVCYRRKVRCDGEIPCGSCSRARKPVLCEYSPDVGQRRSRADLPKGAACLPCRQRKRRCDGELPCSTCKETSQPNACQYRKKPQPHEQGNEASTASHGKLTNTDPQGQGTTSANSGKFRIVCRQRRSTKGTRPLDILSMVLFARNSVPRAARPDIDHDGELSSLRSLFLNYCMHYYGLHLNMEKQEAIARGDTSGAIIHPIFIPLSQLMGYLIADQSVSERWAHLRGQTWREAQQRFHILSLLNSSPDALDPLTSVQAHQILALYWGKRKNLRGFQEFLGNASNTALRHQVTLGLDDSVMVDGQATNFREGRSALAHLVFIQTTARTFMSFEPAIPPALLVKFHQLFAQQHNKLELNFVRAKGLLLLTESQQLVTEWKQCESGGSEQWGERCRNLANNIQTHLHVLNMAIHKLSLAPERHILLLKSSTIVSLSALAELHAVLAPFHTVARQKHRDIIDAIAGITRTLTPEDHEHFDCSLEVCWGIASREISEQSPTPQLSRYLQNAGLPNFGPLQLPSHMANSALLDSGNDQGSQNVLPFDFDPTG</sequence>
<dbReference type="GO" id="GO:0008270">
    <property type="term" value="F:zinc ion binding"/>
    <property type="evidence" value="ECO:0007669"/>
    <property type="project" value="InterPro"/>
</dbReference>
<evidence type="ECO:0000256" key="1">
    <source>
        <dbReference type="ARBA" id="ARBA00022723"/>
    </source>
</evidence>
<keyword evidence="10" id="KW-1185">Reference proteome</keyword>
<keyword evidence="1" id="KW-0479">Metal-binding</keyword>
<evidence type="ECO:0000313" key="10">
    <source>
        <dbReference type="Proteomes" id="UP001218188"/>
    </source>
</evidence>
<dbReference type="EMBL" id="JARJCM010000034">
    <property type="protein sequence ID" value="KAJ7038021.1"/>
    <property type="molecule type" value="Genomic_DNA"/>
</dbReference>
<dbReference type="AlphaFoldDB" id="A0AAD6T395"/>
<dbReference type="PROSITE" id="PS00463">
    <property type="entry name" value="ZN2_CY6_FUNGAL_1"/>
    <property type="match status" value="1"/>
</dbReference>
<dbReference type="PANTHER" id="PTHR31944">
    <property type="entry name" value="HEME-RESPONSIVE ZINC FINGER TRANSCRIPTION FACTOR HAP1"/>
    <property type="match status" value="1"/>
</dbReference>
<accession>A0AAD6T395</accession>
<keyword evidence="6" id="KW-0539">Nucleus</keyword>
<keyword evidence="5" id="KW-0804">Transcription</keyword>